<dbReference type="AlphaFoldDB" id="A0A2P5B1C7"/>
<name>A0A2P5B1C7_PARAD</name>
<dbReference type="OrthoDB" id="10528892at2759"/>
<evidence type="ECO:0000256" key="1">
    <source>
        <dbReference type="SAM" id="Phobius"/>
    </source>
</evidence>
<keyword evidence="1" id="KW-0812">Transmembrane</keyword>
<evidence type="ECO:0000313" key="3">
    <source>
        <dbReference type="Proteomes" id="UP000237105"/>
    </source>
</evidence>
<accession>A0A2P5B1C7</accession>
<gene>
    <name evidence="2" type="ORF">PanWU01x14_281110</name>
</gene>
<keyword evidence="3" id="KW-1185">Reference proteome</keyword>
<sequence>MSAFILFIIFNKSLHVRLDSLVLTFFCSLFVMNVVEFQILRLGVLTFFFLKGKIENSDLSHTPHLIYPILEAELGPPGGVIVRRGPHGLVSYEKLEHPTKTGTHTLEGLSCSEK</sequence>
<comment type="caution">
    <text evidence="2">The sequence shown here is derived from an EMBL/GenBank/DDBJ whole genome shotgun (WGS) entry which is preliminary data.</text>
</comment>
<proteinExistence type="predicted"/>
<feature type="transmembrane region" description="Helical" evidence="1">
    <location>
        <begin position="20"/>
        <end position="50"/>
    </location>
</feature>
<evidence type="ECO:0000313" key="2">
    <source>
        <dbReference type="EMBL" id="PON42556.1"/>
    </source>
</evidence>
<reference evidence="3" key="1">
    <citation type="submission" date="2016-06" db="EMBL/GenBank/DDBJ databases">
        <title>Parallel loss of symbiosis genes in relatives of nitrogen-fixing non-legume Parasponia.</title>
        <authorList>
            <person name="Van Velzen R."/>
            <person name="Holmer R."/>
            <person name="Bu F."/>
            <person name="Rutten L."/>
            <person name="Van Zeijl A."/>
            <person name="Liu W."/>
            <person name="Santuari L."/>
            <person name="Cao Q."/>
            <person name="Sharma T."/>
            <person name="Shen D."/>
            <person name="Roswanjaya Y."/>
            <person name="Wardhani T."/>
            <person name="Kalhor M.S."/>
            <person name="Jansen J."/>
            <person name="Van den Hoogen J."/>
            <person name="Gungor B."/>
            <person name="Hartog M."/>
            <person name="Hontelez J."/>
            <person name="Verver J."/>
            <person name="Yang W.-C."/>
            <person name="Schijlen E."/>
            <person name="Repin R."/>
            <person name="Schilthuizen M."/>
            <person name="Schranz E."/>
            <person name="Heidstra R."/>
            <person name="Miyata K."/>
            <person name="Fedorova E."/>
            <person name="Kohlen W."/>
            <person name="Bisseling T."/>
            <person name="Smit S."/>
            <person name="Geurts R."/>
        </authorList>
    </citation>
    <scope>NUCLEOTIDE SEQUENCE [LARGE SCALE GENOMIC DNA]</scope>
    <source>
        <strain evidence="3">cv. WU1-14</strain>
    </source>
</reference>
<dbReference type="EMBL" id="JXTB01000390">
    <property type="protein sequence ID" value="PON42556.1"/>
    <property type="molecule type" value="Genomic_DNA"/>
</dbReference>
<dbReference type="Proteomes" id="UP000237105">
    <property type="component" value="Unassembled WGS sequence"/>
</dbReference>
<keyword evidence="1" id="KW-1133">Transmembrane helix</keyword>
<protein>
    <submittedName>
        <fullName evidence="2">Uncharacterized protein</fullName>
    </submittedName>
</protein>
<keyword evidence="1" id="KW-0472">Membrane</keyword>
<organism evidence="2 3">
    <name type="scientific">Parasponia andersonii</name>
    <name type="common">Sponia andersonii</name>
    <dbReference type="NCBI Taxonomy" id="3476"/>
    <lineage>
        <taxon>Eukaryota</taxon>
        <taxon>Viridiplantae</taxon>
        <taxon>Streptophyta</taxon>
        <taxon>Embryophyta</taxon>
        <taxon>Tracheophyta</taxon>
        <taxon>Spermatophyta</taxon>
        <taxon>Magnoliopsida</taxon>
        <taxon>eudicotyledons</taxon>
        <taxon>Gunneridae</taxon>
        <taxon>Pentapetalae</taxon>
        <taxon>rosids</taxon>
        <taxon>fabids</taxon>
        <taxon>Rosales</taxon>
        <taxon>Cannabaceae</taxon>
        <taxon>Parasponia</taxon>
    </lineage>
</organism>